<dbReference type="SUPFAM" id="SSF48452">
    <property type="entry name" value="TPR-like"/>
    <property type="match status" value="1"/>
</dbReference>
<keyword evidence="2" id="KW-0677">Repeat</keyword>
<reference evidence="5 6" key="1">
    <citation type="journal article" date="2016" name="Sci. Rep.">
        <title>The genome sequence of the outbreeding globe artichoke constructed de novo incorporating a phase-aware low-pass sequencing strategy of F1 progeny.</title>
        <authorList>
            <person name="Scaglione D."/>
            <person name="Reyes-Chin-Wo S."/>
            <person name="Acquadro A."/>
            <person name="Froenicke L."/>
            <person name="Portis E."/>
            <person name="Beitel C."/>
            <person name="Tirone M."/>
            <person name="Mauro R."/>
            <person name="Lo Monaco A."/>
            <person name="Mauromicale G."/>
            <person name="Faccioli P."/>
            <person name="Cattivelli L."/>
            <person name="Rieseberg L."/>
            <person name="Michelmore R."/>
            <person name="Lanteri S."/>
        </authorList>
    </citation>
    <scope>NUCLEOTIDE SEQUENCE [LARGE SCALE GENOMIC DNA]</scope>
    <source>
        <strain evidence="5">2C</strain>
    </source>
</reference>
<feature type="repeat" description="PPR" evidence="4">
    <location>
        <begin position="216"/>
        <end position="250"/>
    </location>
</feature>
<name>A0A103XHJ0_CYNCS</name>
<dbReference type="FunFam" id="1.25.40.10:FF:000348">
    <property type="entry name" value="Pentatricopeptide repeat-containing protein chloroplastic"/>
    <property type="match status" value="1"/>
</dbReference>
<comment type="caution">
    <text evidence="5">The sequence shown here is derived from an EMBL/GenBank/DDBJ whole genome shotgun (WGS) entry which is preliminary data.</text>
</comment>
<gene>
    <name evidence="5" type="ORF">Ccrd_007188</name>
</gene>
<dbReference type="Pfam" id="PF01535">
    <property type="entry name" value="PPR"/>
    <property type="match status" value="4"/>
</dbReference>
<dbReference type="PANTHER" id="PTHR47926:SF436">
    <property type="entry name" value="PENTATRICOPEPTIDE REPEAT-CONTAINING PROTEIN ELI1, CHLOROPLASTIC-LIKE ISOFORM X2"/>
    <property type="match status" value="1"/>
</dbReference>
<dbReference type="GO" id="GO:0009451">
    <property type="term" value="P:RNA modification"/>
    <property type="evidence" value="ECO:0007669"/>
    <property type="project" value="InterPro"/>
</dbReference>
<dbReference type="Pfam" id="PF20431">
    <property type="entry name" value="E_motif"/>
    <property type="match status" value="1"/>
</dbReference>
<dbReference type="NCBIfam" id="TIGR00756">
    <property type="entry name" value="PPR"/>
    <property type="match status" value="5"/>
</dbReference>
<dbReference type="PANTHER" id="PTHR47926">
    <property type="entry name" value="PENTATRICOPEPTIDE REPEAT-CONTAINING PROTEIN"/>
    <property type="match status" value="1"/>
</dbReference>
<dbReference type="Proteomes" id="UP000243975">
    <property type="component" value="Unassembled WGS sequence"/>
</dbReference>
<sequence>MVIFILRSLNCTRKPYPNFILGFSFQTRSLLPYKEQPTNWNTTHSFILSNPLLCLLEKCRSMTQMKQLQTQMIITGLISDGLAASRLVAFCAISESRNLDYCKRILNNLQNPTVFSWNVTIRGYSESENPKESFLLYREMLRRSKGLRPDNYTYPLLLKCCAKLSLVRVGLGVIAHVIHLGFESDVYVNNAVIHVFVSCGELDEAHKVFDESCLRDLVSWNSIINGYVRSGRPWETLRLYGQMEQEGIKPDEVTMIGMISSCAQLENLNLGMKFHRYVEENRIKMTVPLSNALMDMYVKCGNMDAAESLFDKMAKKTIVSWTTMIVGYGKHGCVDDAKKLFDEMPEKDVVPCNAMIGGYIHARRFKDALAVFHEMQAMKIKPDGVTMVYCLSACSQLGALDLGIWIHHYITKHNLSINVALGTALVDVYAKCGNISKALQVFDEIPIRNSLTWTAIIVGLANHGNAHDAISHFWEMIKIGLTPDDVTFLGVLSACCHGGLVDEGRNIFSQMRSKFNIFPKPKHYCCMVDLLGRAGLLEEAEELIKNMPIEADDGVWGALFFGCRIHGNVEMGERAALKLLELDPSDGGIYVLLASMYWEAKMFGKSMEVRKLMKERGVDKTPGCSSIEVDGNVYEFIIRDKSHPQHQRIIECLVHLTNQLEGSEDVDISSFYYSLG</sequence>
<dbReference type="AlphaFoldDB" id="A0A103XHJ0"/>
<dbReference type="FunFam" id="1.25.40.10:FF:000462">
    <property type="entry name" value="Pentatricopeptide repeat-containing protein, chloroplastic"/>
    <property type="match status" value="1"/>
</dbReference>
<feature type="repeat" description="PPR" evidence="4">
    <location>
        <begin position="286"/>
        <end position="316"/>
    </location>
</feature>
<feature type="repeat" description="PPR" evidence="4">
    <location>
        <begin position="317"/>
        <end position="351"/>
    </location>
</feature>
<dbReference type="EMBL" id="LEKV01005093">
    <property type="protein sequence ID" value="KVH90779.1"/>
    <property type="molecule type" value="Genomic_DNA"/>
</dbReference>
<evidence type="ECO:0000256" key="1">
    <source>
        <dbReference type="ARBA" id="ARBA00006643"/>
    </source>
</evidence>
<feature type="repeat" description="PPR" evidence="4">
    <location>
        <begin position="449"/>
        <end position="483"/>
    </location>
</feature>
<dbReference type="GO" id="GO:0003729">
    <property type="term" value="F:mRNA binding"/>
    <property type="evidence" value="ECO:0007669"/>
    <property type="project" value="UniProtKB-ARBA"/>
</dbReference>
<dbReference type="Gene3D" id="1.25.40.10">
    <property type="entry name" value="Tetratricopeptide repeat domain"/>
    <property type="match status" value="4"/>
</dbReference>
<comment type="similarity">
    <text evidence="1">Belongs to the PPR family. PCMP-H subfamily.</text>
</comment>
<dbReference type="FunFam" id="1.25.40.10:FF:000690">
    <property type="entry name" value="Pentatricopeptide repeat-containing protein"/>
    <property type="match status" value="1"/>
</dbReference>
<dbReference type="FunFam" id="1.25.40.10:FF:000576">
    <property type="entry name" value="Pentatricopeptide repeat-containing protein, chloroplastic"/>
    <property type="match status" value="1"/>
</dbReference>
<accession>A0A103XHJ0</accession>
<dbReference type="InterPro" id="IPR046848">
    <property type="entry name" value="E_motif"/>
</dbReference>
<feature type="repeat" description="PPR" evidence="4">
    <location>
        <begin position="113"/>
        <end position="143"/>
    </location>
</feature>
<protein>
    <submittedName>
        <fullName evidence="5">Pentatricopeptide repeat-containing protein</fullName>
    </submittedName>
</protein>
<evidence type="ECO:0000256" key="3">
    <source>
        <dbReference type="ARBA" id="ARBA00022946"/>
    </source>
</evidence>
<evidence type="ECO:0000256" key="4">
    <source>
        <dbReference type="PROSITE-ProRule" id="PRU00708"/>
    </source>
</evidence>
<dbReference type="Pfam" id="PF12854">
    <property type="entry name" value="PPR_1"/>
    <property type="match status" value="1"/>
</dbReference>
<dbReference type="OrthoDB" id="185373at2759"/>
<evidence type="ECO:0000256" key="2">
    <source>
        <dbReference type="ARBA" id="ARBA00022737"/>
    </source>
</evidence>
<evidence type="ECO:0000313" key="5">
    <source>
        <dbReference type="EMBL" id="KVH90779.1"/>
    </source>
</evidence>
<dbReference type="InterPro" id="IPR011990">
    <property type="entry name" value="TPR-like_helical_dom_sf"/>
</dbReference>
<dbReference type="InterPro" id="IPR046960">
    <property type="entry name" value="PPR_At4g14850-like_plant"/>
</dbReference>
<keyword evidence="6" id="KW-1185">Reference proteome</keyword>
<organism evidence="5 6">
    <name type="scientific">Cynara cardunculus var. scolymus</name>
    <name type="common">Globe artichoke</name>
    <name type="synonym">Cynara scolymus</name>
    <dbReference type="NCBI Taxonomy" id="59895"/>
    <lineage>
        <taxon>Eukaryota</taxon>
        <taxon>Viridiplantae</taxon>
        <taxon>Streptophyta</taxon>
        <taxon>Embryophyta</taxon>
        <taxon>Tracheophyta</taxon>
        <taxon>Spermatophyta</taxon>
        <taxon>Magnoliopsida</taxon>
        <taxon>eudicotyledons</taxon>
        <taxon>Gunneridae</taxon>
        <taxon>Pentapetalae</taxon>
        <taxon>asterids</taxon>
        <taxon>campanulids</taxon>
        <taxon>Asterales</taxon>
        <taxon>Asteraceae</taxon>
        <taxon>Carduoideae</taxon>
        <taxon>Cardueae</taxon>
        <taxon>Carduinae</taxon>
        <taxon>Cynara</taxon>
    </lineage>
</organism>
<dbReference type="OMA" id="FSWNVAI"/>
<dbReference type="Gramene" id="KVH90779">
    <property type="protein sequence ID" value="KVH90779"/>
    <property type="gene ID" value="Ccrd_007188"/>
</dbReference>
<dbReference type="Pfam" id="PF13041">
    <property type="entry name" value="PPR_2"/>
    <property type="match status" value="4"/>
</dbReference>
<dbReference type="PROSITE" id="PS51375">
    <property type="entry name" value="PPR"/>
    <property type="match status" value="6"/>
</dbReference>
<dbReference type="InterPro" id="IPR002885">
    <property type="entry name" value="PPR_rpt"/>
</dbReference>
<feature type="repeat" description="PPR" evidence="4">
    <location>
        <begin position="484"/>
        <end position="514"/>
    </location>
</feature>
<proteinExistence type="inferred from homology"/>
<evidence type="ECO:0000313" key="6">
    <source>
        <dbReference type="Proteomes" id="UP000243975"/>
    </source>
</evidence>
<keyword evidence="3" id="KW-0809">Transit peptide</keyword>